<proteinExistence type="predicted"/>
<evidence type="ECO:0000313" key="3">
    <source>
        <dbReference type="EMBL" id="CAG8621092.1"/>
    </source>
</evidence>
<name>A0A9N9CZS5_9GLOM</name>
<comment type="caution">
    <text evidence="3">The sequence shown here is derived from an EMBL/GenBank/DDBJ whole genome shotgun (WGS) entry which is preliminary data.</text>
</comment>
<evidence type="ECO:0000256" key="2">
    <source>
        <dbReference type="SAM" id="Phobius"/>
    </source>
</evidence>
<reference evidence="3" key="1">
    <citation type="submission" date="2021-06" db="EMBL/GenBank/DDBJ databases">
        <authorList>
            <person name="Kallberg Y."/>
            <person name="Tangrot J."/>
            <person name="Rosling A."/>
        </authorList>
    </citation>
    <scope>NUCLEOTIDE SEQUENCE</scope>
    <source>
        <strain evidence="3">BR232B</strain>
    </source>
</reference>
<dbReference type="AlphaFoldDB" id="A0A9N9CZS5"/>
<accession>A0A9N9CZS5</accession>
<feature type="transmembrane region" description="Helical" evidence="2">
    <location>
        <begin position="52"/>
        <end position="72"/>
    </location>
</feature>
<organism evidence="3 4">
    <name type="scientific">Paraglomus brasilianum</name>
    <dbReference type="NCBI Taxonomy" id="144538"/>
    <lineage>
        <taxon>Eukaryota</taxon>
        <taxon>Fungi</taxon>
        <taxon>Fungi incertae sedis</taxon>
        <taxon>Mucoromycota</taxon>
        <taxon>Glomeromycotina</taxon>
        <taxon>Glomeromycetes</taxon>
        <taxon>Paraglomerales</taxon>
        <taxon>Paraglomeraceae</taxon>
        <taxon>Paraglomus</taxon>
    </lineage>
</organism>
<keyword evidence="2" id="KW-0472">Membrane</keyword>
<keyword evidence="4" id="KW-1185">Reference proteome</keyword>
<dbReference type="OrthoDB" id="10410818at2759"/>
<feature type="transmembrane region" description="Helical" evidence="2">
    <location>
        <begin position="84"/>
        <end position="105"/>
    </location>
</feature>
<keyword evidence="2" id="KW-1133">Transmembrane helix</keyword>
<feature type="region of interest" description="Disordered" evidence="1">
    <location>
        <begin position="181"/>
        <end position="204"/>
    </location>
</feature>
<protein>
    <submittedName>
        <fullName evidence="3">8767_t:CDS:1</fullName>
    </submittedName>
</protein>
<dbReference type="Proteomes" id="UP000789739">
    <property type="component" value="Unassembled WGS sequence"/>
</dbReference>
<keyword evidence="2" id="KW-0812">Transmembrane</keyword>
<gene>
    <name evidence="3" type="ORF">PBRASI_LOCUS8712</name>
</gene>
<dbReference type="EMBL" id="CAJVPI010001628">
    <property type="protein sequence ID" value="CAG8621092.1"/>
    <property type="molecule type" value="Genomic_DNA"/>
</dbReference>
<evidence type="ECO:0000256" key="1">
    <source>
        <dbReference type="SAM" id="MobiDB-lite"/>
    </source>
</evidence>
<evidence type="ECO:0000313" key="4">
    <source>
        <dbReference type="Proteomes" id="UP000789739"/>
    </source>
</evidence>
<sequence length="204" mass="22913">MSRITLTKRHNRFEYTFPGELVDIFPQGAYNNRIEELNKELNSHRRFFGRRYSTPLIILLIGMGLVAFGIVGGSKLNESMSSQAFYSVLIVWGVIIICGVIVWICRRNSEVDYSRILNSFNDQDSATNIQWTYDADHKTIVLILGNSNQMSESTVVNITSNNNLNGPDNVNSNAVNSTIVPPSPPTPTYNSSRSKRVNFDISTT</sequence>